<dbReference type="Pfam" id="PF12937">
    <property type="entry name" value="F-box-like"/>
    <property type="match status" value="1"/>
</dbReference>
<gene>
    <name evidence="3" type="ORF">QJS10_CPB15g00680</name>
</gene>
<reference evidence="3" key="2">
    <citation type="submission" date="2023-06" db="EMBL/GenBank/DDBJ databases">
        <authorList>
            <person name="Ma L."/>
            <person name="Liu K.-W."/>
            <person name="Li Z."/>
            <person name="Hsiao Y.-Y."/>
            <person name="Qi Y."/>
            <person name="Fu T."/>
            <person name="Tang G."/>
            <person name="Zhang D."/>
            <person name="Sun W.-H."/>
            <person name="Liu D.-K."/>
            <person name="Li Y."/>
            <person name="Chen G.-Z."/>
            <person name="Liu X.-D."/>
            <person name="Liao X.-Y."/>
            <person name="Jiang Y.-T."/>
            <person name="Yu X."/>
            <person name="Hao Y."/>
            <person name="Huang J."/>
            <person name="Zhao X.-W."/>
            <person name="Ke S."/>
            <person name="Chen Y.-Y."/>
            <person name="Wu W.-L."/>
            <person name="Hsu J.-L."/>
            <person name="Lin Y.-F."/>
            <person name="Huang M.-D."/>
            <person name="Li C.-Y."/>
            <person name="Huang L."/>
            <person name="Wang Z.-W."/>
            <person name="Zhao X."/>
            <person name="Zhong W.-Y."/>
            <person name="Peng D.-H."/>
            <person name="Ahmad S."/>
            <person name="Lan S."/>
            <person name="Zhang J.-S."/>
            <person name="Tsai W.-C."/>
            <person name="Van De Peer Y."/>
            <person name="Liu Z.-J."/>
        </authorList>
    </citation>
    <scope>NUCLEOTIDE SEQUENCE</scope>
    <source>
        <strain evidence="3">CP</strain>
        <tissue evidence="3">Leaves</tissue>
    </source>
</reference>
<evidence type="ECO:0000259" key="2">
    <source>
        <dbReference type="Pfam" id="PF12937"/>
    </source>
</evidence>
<proteinExistence type="predicted"/>
<dbReference type="InterPro" id="IPR055336">
    <property type="entry name" value="At4g00755-like"/>
</dbReference>
<protein>
    <submittedName>
        <fullName evidence="3">F-box protein</fullName>
    </submittedName>
</protein>
<feature type="domain" description="F-box" evidence="2">
    <location>
        <begin position="14"/>
        <end position="54"/>
    </location>
</feature>
<dbReference type="InterPro" id="IPR036047">
    <property type="entry name" value="F-box-like_dom_sf"/>
</dbReference>
<reference evidence="3" key="1">
    <citation type="journal article" date="2023" name="Nat. Commun.">
        <title>Diploid and tetraploid genomes of Acorus and the evolution of monocots.</title>
        <authorList>
            <person name="Ma L."/>
            <person name="Liu K.W."/>
            <person name="Li Z."/>
            <person name="Hsiao Y.Y."/>
            <person name="Qi Y."/>
            <person name="Fu T."/>
            <person name="Tang G.D."/>
            <person name="Zhang D."/>
            <person name="Sun W.H."/>
            <person name="Liu D.K."/>
            <person name="Li Y."/>
            <person name="Chen G.Z."/>
            <person name="Liu X.D."/>
            <person name="Liao X.Y."/>
            <person name="Jiang Y.T."/>
            <person name="Yu X."/>
            <person name="Hao Y."/>
            <person name="Huang J."/>
            <person name="Zhao X.W."/>
            <person name="Ke S."/>
            <person name="Chen Y.Y."/>
            <person name="Wu W.L."/>
            <person name="Hsu J.L."/>
            <person name="Lin Y.F."/>
            <person name="Huang M.D."/>
            <person name="Li C.Y."/>
            <person name="Huang L."/>
            <person name="Wang Z.W."/>
            <person name="Zhao X."/>
            <person name="Zhong W.Y."/>
            <person name="Peng D.H."/>
            <person name="Ahmad S."/>
            <person name="Lan S."/>
            <person name="Zhang J.S."/>
            <person name="Tsai W.C."/>
            <person name="Van de Peer Y."/>
            <person name="Liu Z.J."/>
        </authorList>
    </citation>
    <scope>NUCLEOTIDE SEQUENCE</scope>
    <source>
        <strain evidence="3">CP</strain>
    </source>
</reference>
<dbReference type="EMBL" id="JAUJYO010000015">
    <property type="protein sequence ID" value="KAK1296666.1"/>
    <property type="molecule type" value="Genomic_DNA"/>
</dbReference>
<dbReference type="SUPFAM" id="SSF81383">
    <property type="entry name" value="F-box domain"/>
    <property type="match status" value="1"/>
</dbReference>
<dbReference type="Gene3D" id="1.20.1280.50">
    <property type="match status" value="1"/>
</dbReference>
<evidence type="ECO:0000313" key="4">
    <source>
        <dbReference type="Proteomes" id="UP001180020"/>
    </source>
</evidence>
<feature type="compositionally biased region" description="Acidic residues" evidence="1">
    <location>
        <begin position="366"/>
        <end position="384"/>
    </location>
</feature>
<keyword evidence="4" id="KW-1185">Reference proteome</keyword>
<name>A0AAV9D6X8_ACOCL</name>
<organism evidence="3 4">
    <name type="scientific">Acorus calamus</name>
    <name type="common">Sweet flag</name>
    <dbReference type="NCBI Taxonomy" id="4465"/>
    <lineage>
        <taxon>Eukaryota</taxon>
        <taxon>Viridiplantae</taxon>
        <taxon>Streptophyta</taxon>
        <taxon>Embryophyta</taxon>
        <taxon>Tracheophyta</taxon>
        <taxon>Spermatophyta</taxon>
        <taxon>Magnoliopsida</taxon>
        <taxon>Liliopsida</taxon>
        <taxon>Acoraceae</taxon>
        <taxon>Acorus</taxon>
    </lineage>
</organism>
<dbReference type="PANTHER" id="PTHR39741:SF2">
    <property type="entry name" value="F-BOX DOMAIN-CONTAINING PROTEIN"/>
    <property type="match status" value="1"/>
</dbReference>
<dbReference type="PANTHER" id="PTHR39741">
    <property type="entry name" value="F-BOX DOMAIN CONTAINING PROTEIN, EXPRESSED"/>
    <property type="match status" value="1"/>
</dbReference>
<comment type="caution">
    <text evidence="3">The sequence shown here is derived from an EMBL/GenBank/DDBJ whole genome shotgun (WGS) entry which is preliminary data.</text>
</comment>
<evidence type="ECO:0000256" key="1">
    <source>
        <dbReference type="SAM" id="MobiDB-lite"/>
    </source>
</evidence>
<accession>A0AAV9D6X8</accession>
<evidence type="ECO:0000313" key="3">
    <source>
        <dbReference type="EMBL" id="KAK1296666.1"/>
    </source>
</evidence>
<dbReference type="InterPro" id="IPR001810">
    <property type="entry name" value="F-box_dom"/>
</dbReference>
<sequence length="384" mass="43558">MEKCGDLLEWVGPDMSINVFSLLDDPKVLIRAGAVSRSWRRFVIENAFCKKLYMRIFPEASCLMHVVEVENVSENAEEGSSSSAEWESLEREHRVYALLLAQSLLAQAEINKACIIEPVSASSTDNFPDESIVHTLEPNDRVHRRPSYWSSDGERDPGVPESLTYRLKSKLCLVNEISVQPFQAFFQFGHPIYSSKAVRIRMGYSKKSEETNLQTVERTKLRRSFDDDDYVWTYVSPEYPMAQENTLQSFKLPRPVICVGGIVRIELLGRVQKQDMDGLYYICVCHVQVIGRPLSPAFEVDFLRHLGSCVLKYFPGARDYASPKEGIEDENGGSSSWHAFATRIRMLRAGRGAYRTLLNTLLGGQADEDDDVDESDDEVEFLEG</sequence>
<dbReference type="AlphaFoldDB" id="A0AAV9D6X8"/>
<dbReference type="Proteomes" id="UP001180020">
    <property type="component" value="Unassembled WGS sequence"/>
</dbReference>
<feature type="region of interest" description="Disordered" evidence="1">
    <location>
        <begin position="365"/>
        <end position="384"/>
    </location>
</feature>